<dbReference type="Proteomes" id="UP001275436">
    <property type="component" value="Unassembled WGS sequence"/>
</dbReference>
<evidence type="ECO:0000313" key="1">
    <source>
        <dbReference type="EMBL" id="GLO66267.1"/>
    </source>
</evidence>
<sequence length="49" mass="6014">MKIKTPKDIQEFKEQLNKLIPDRNNFRISNEKKENVFNKVKSYLKDKFK</sequence>
<accession>A0ABQ5TNX0</accession>
<name>A0ABQ5TNX0_9BACI</name>
<dbReference type="RefSeq" id="WP_317958141.1">
    <property type="nucleotide sequence ID" value="NZ_BSKO01000001.1"/>
</dbReference>
<reference evidence="1 2" key="1">
    <citation type="submission" date="2023-02" db="EMBL/GenBank/DDBJ databases">
        <title>Oceanobacillus kimchii IFOP_LL358 isolated form Alexandrium catenella lab strain.</title>
        <authorList>
            <person name="Gajardo G."/>
            <person name="Ueki S."/>
            <person name="Maruyama F."/>
        </authorList>
    </citation>
    <scope>NUCLEOTIDE SEQUENCE [LARGE SCALE GENOMIC DNA]</scope>
    <source>
        <strain evidence="1 2">IFOP_LL358</strain>
    </source>
</reference>
<dbReference type="EMBL" id="BSKO01000001">
    <property type="protein sequence ID" value="GLO66267.1"/>
    <property type="molecule type" value="Genomic_DNA"/>
</dbReference>
<proteinExistence type="predicted"/>
<gene>
    <name evidence="1" type="ORF">MACH08_20510</name>
</gene>
<comment type="caution">
    <text evidence="1">The sequence shown here is derived from an EMBL/GenBank/DDBJ whole genome shotgun (WGS) entry which is preliminary data.</text>
</comment>
<organism evidence="1 2">
    <name type="scientific">Oceanobacillus kimchii</name>
    <dbReference type="NCBI Taxonomy" id="746691"/>
    <lineage>
        <taxon>Bacteria</taxon>
        <taxon>Bacillati</taxon>
        <taxon>Bacillota</taxon>
        <taxon>Bacilli</taxon>
        <taxon>Bacillales</taxon>
        <taxon>Bacillaceae</taxon>
        <taxon>Oceanobacillus</taxon>
    </lineage>
</organism>
<keyword evidence="2" id="KW-1185">Reference proteome</keyword>
<protein>
    <submittedName>
        <fullName evidence="1">Uncharacterized protein</fullName>
    </submittedName>
</protein>
<evidence type="ECO:0000313" key="2">
    <source>
        <dbReference type="Proteomes" id="UP001275436"/>
    </source>
</evidence>